<gene>
    <name evidence="1" type="ORF">SAY86_022797</name>
</gene>
<accession>A0AAN7R7B3</accession>
<dbReference type="EMBL" id="JAXQNO010000008">
    <property type="protein sequence ID" value="KAK4792362.1"/>
    <property type="molecule type" value="Genomic_DNA"/>
</dbReference>
<reference evidence="1 2" key="1">
    <citation type="journal article" date="2023" name="Hortic Res">
        <title>Pangenome of water caltrop reveals structural variations and asymmetric subgenome divergence after allopolyploidization.</title>
        <authorList>
            <person name="Zhang X."/>
            <person name="Chen Y."/>
            <person name="Wang L."/>
            <person name="Yuan Y."/>
            <person name="Fang M."/>
            <person name="Shi L."/>
            <person name="Lu R."/>
            <person name="Comes H.P."/>
            <person name="Ma Y."/>
            <person name="Chen Y."/>
            <person name="Huang G."/>
            <person name="Zhou Y."/>
            <person name="Zheng Z."/>
            <person name="Qiu Y."/>
        </authorList>
    </citation>
    <scope>NUCLEOTIDE SEQUENCE [LARGE SCALE GENOMIC DNA]</scope>
    <source>
        <strain evidence="1">F231</strain>
    </source>
</reference>
<name>A0AAN7R7B3_TRANT</name>
<evidence type="ECO:0000313" key="2">
    <source>
        <dbReference type="Proteomes" id="UP001346149"/>
    </source>
</evidence>
<proteinExistence type="predicted"/>
<comment type="caution">
    <text evidence="1">The sequence shown here is derived from an EMBL/GenBank/DDBJ whole genome shotgun (WGS) entry which is preliminary data.</text>
</comment>
<keyword evidence="2" id="KW-1185">Reference proteome</keyword>
<sequence>MGPFGRQTWVLFECSAGGLSCSVDIGPVGLQTWASECWRPALTGGRIRAVSCGRVVLHVARGYVVSPESRQSASLYLSLCSLHLGPLGLSIDLPAGARICDRSWGRKWVCEWRPPKSAKGKEGEGEDGLP</sequence>
<protein>
    <submittedName>
        <fullName evidence="1">Uncharacterized protein</fullName>
    </submittedName>
</protein>
<dbReference type="AlphaFoldDB" id="A0AAN7R7B3"/>
<organism evidence="1 2">
    <name type="scientific">Trapa natans</name>
    <name type="common">Water chestnut</name>
    <dbReference type="NCBI Taxonomy" id="22666"/>
    <lineage>
        <taxon>Eukaryota</taxon>
        <taxon>Viridiplantae</taxon>
        <taxon>Streptophyta</taxon>
        <taxon>Embryophyta</taxon>
        <taxon>Tracheophyta</taxon>
        <taxon>Spermatophyta</taxon>
        <taxon>Magnoliopsida</taxon>
        <taxon>eudicotyledons</taxon>
        <taxon>Gunneridae</taxon>
        <taxon>Pentapetalae</taxon>
        <taxon>rosids</taxon>
        <taxon>malvids</taxon>
        <taxon>Myrtales</taxon>
        <taxon>Lythraceae</taxon>
        <taxon>Trapa</taxon>
    </lineage>
</organism>
<evidence type="ECO:0000313" key="1">
    <source>
        <dbReference type="EMBL" id="KAK4792362.1"/>
    </source>
</evidence>
<dbReference type="Proteomes" id="UP001346149">
    <property type="component" value="Unassembled WGS sequence"/>
</dbReference>